<dbReference type="InterPro" id="IPR001789">
    <property type="entry name" value="Sig_transdc_resp-reg_receiver"/>
</dbReference>
<dbReference type="SUPFAM" id="SSF52172">
    <property type="entry name" value="CheY-like"/>
    <property type="match status" value="1"/>
</dbReference>
<reference evidence="5" key="1">
    <citation type="journal article" date="2019" name="Int. J. Syst. Evol. Microbiol.">
        <title>The Global Catalogue of Microorganisms (GCM) 10K type strain sequencing project: providing services to taxonomists for standard genome sequencing and annotation.</title>
        <authorList>
            <consortium name="The Broad Institute Genomics Platform"/>
            <consortium name="The Broad Institute Genome Sequencing Center for Infectious Disease"/>
            <person name="Wu L."/>
            <person name="Ma J."/>
        </authorList>
    </citation>
    <scope>NUCLEOTIDE SEQUENCE [LARGE SCALE GENOMIC DNA]</scope>
    <source>
        <strain evidence="5">JCM 17986</strain>
    </source>
</reference>
<dbReference type="EMBL" id="BAABHS010000069">
    <property type="protein sequence ID" value="GAA4997482.1"/>
    <property type="molecule type" value="Genomic_DNA"/>
</dbReference>
<sequence length="183" mass="19370">MGGARARGSVVGGAVGVVVAGGGGKAARLGALVVKGRLVRGNAGRGIGGRLRVLGMGGLGRVLVVDDDEVIRRLISVNLRLEGYEITTAVDGEECLELVHEVQPDLVTLDVVMPRLDGIRTAARLKGDPRTAHLKIVMISACAQSEDIARAREAGVDAYLTKPFDPDHLVRVVRNLDKRNPNR</sequence>
<accession>A0ABP9IGE9</accession>
<evidence type="ECO:0000313" key="5">
    <source>
        <dbReference type="Proteomes" id="UP001500466"/>
    </source>
</evidence>
<evidence type="ECO:0000256" key="1">
    <source>
        <dbReference type="ARBA" id="ARBA00022553"/>
    </source>
</evidence>
<keyword evidence="1 2" id="KW-0597">Phosphoprotein</keyword>
<dbReference type="InterPro" id="IPR011006">
    <property type="entry name" value="CheY-like_superfamily"/>
</dbReference>
<dbReference type="Gene3D" id="3.40.50.2300">
    <property type="match status" value="1"/>
</dbReference>
<gene>
    <name evidence="4" type="ORF">GCM10023205_83590</name>
</gene>
<dbReference type="InterPro" id="IPR050595">
    <property type="entry name" value="Bact_response_regulator"/>
</dbReference>
<evidence type="ECO:0000256" key="2">
    <source>
        <dbReference type="PROSITE-ProRule" id="PRU00169"/>
    </source>
</evidence>
<organism evidence="4 5">
    <name type="scientific">Yinghuangia aomiensis</name>
    <dbReference type="NCBI Taxonomy" id="676205"/>
    <lineage>
        <taxon>Bacteria</taxon>
        <taxon>Bacillati</taxon>
        <taxon>Actinomycetota</taxon>
        <taxon>Actinomycetes</taxon>
        <taxon>Kitasatosporales</taxon>
        <taxon>Streptomycetaceae</taxon>
        <taxon>Yinghuangia</taxon>
    </lineage>
</organism>
<evidence type="ECO:0000313" key="4">
    <source>
        <dbReference type="EMBL" id="GAA4997482.1"/>
    </source>
</evidence>
<keyword evidence="5" id="KW-1185">Reference proteome</keyword>
<name>A0ABP9IGE9_9ACTN</name>
<protein>
    <recommendedName>
        <fullName evidence="3">Response regulatory domain-containing protein</fullName>
    </recommendedName>
</protein>
<comment type="caution">
    <text evidence="4">The sequence shown here is derived from an EMBL/GenBank/DDBJ whole genome shotgun (WGS) entry which is preliminary data.</text>
</comment>
<feature type="domain" description="Response regulatory" evidence="3">
    <location>
        <begin position="61"/>
        <end position="177"/>
    </location>
</feature>
<proteinExistence type="predicted"/>
<dbReference type="PANTHER" id="PTHR44591:SF18">
    <property type="entry name" value="REGULATORY PROTEIN"/>
    <property type="match status" value="1"/>
</dbReference>
<feature type="modified residue" description="4-aspartylphosphate" evidence="2">
    <location>
        <position position="110"/>
    </location>
</feature>
<dbReference type="Pfam" id="PF00072">
    <property type="entry name" value="Response_reg"/>
    <property type="match status" value="1"/>
</dbReference>
<dbReference type="Proteomes" id="UP001500466">
    <property type="component" value="Unassembled WGS sequence"/>
</dbReference>
<evidence type="ECO:0000259" key="3">
    <source>
        <dbReference type="PROSITE" id="PS50110"/>
    </source>
</evidence>
<dbReference type="PROSITE" id="PS50110">
    <property type="entry name" value="RESPONSE_REGULATORY"/>
    <property type="match status" value="1"/>
</dbReference>
<dbReference type="SMART" id="SM00448">
    <property type="entry name" value="REC"/>
    <property type="match status" value="1"/>
</dbReference>
<dbReference type="PANTHER" id="PTHR44591">
    <property type="entry name" value="STRESS RESPONSE REGULATOR PROTEIN 1"/>
    <property type="match status" value="1"/>
</dbReference>